<dbReference type="RefSeq" id="WP_192750588.1">
    <property type="nucleotide sequence ID" value="NZ_BAABJL010000147.1"/>
</dbReference>
<dbReference type="PANTHER" id="PTHR43157:SF31">
    <property type="entry name" value="PHOSPHATIDYLINOSITOL-GLYCAN BIOSYNTHESIS CLASS F PROTEIN"/>
    <property type="match status" value="1"/>
</dbReference>
<comment type="caution">
    <text evidence="4">The sequence shown here is derived from an EMBL/GenBank/DDBJ whole genome shotgun (WGS) entry which is preliminary data.</text>
</comment>
<organism evidence="4 5">
    <name type="scientific">Actinopolymorpha pittospori</name>
    <dbReference type="NCBI Taxonomy" id="648752"/>
    <lineage>
        <taxon>Bacteria</taxon>
        <taxon>Bacillati</taxon>
        <taxon>Actinomycetota</taxon>
        <taxon>Actinomycetes</taxon>
        <taxon>Propionibacteriales</taxon>
        <taxon>Actinopolymorphaceae</taxon>
        <taxon>Actinopolymorpha</taxon>
    </lineage>
</organism>
<dbReference type="PROSITE" id="PS00061">
    <property type="entry name" value="ADH_SHORT"/>
    <property type="match status" value="1"/>
</dbReference>
<dbReference type="Pfam" id="PF00106">
    <property type="entry name" value="adh_short"/>
    <property type="match status" value="1"/>
</dbReference>
<dbReference type="PRINTS" id="PR00081">
    <property type="entry name" value="GDHRDH"/>
</dbReference>
<dbReference type="AlphaFoldDB" id="A0A927RIR5"/>
<comment type="similarity">
    <text evidence="1 3">Belongs to the short-chain dehydrogenases/reductases (SDR) family.</text>
</comment>
<evidence type="ECO:0000313" key="4">
    <source>
        <dbReference type="EMBL" id="MBE1606466.1"/>
    </source>
</evidence>
<dbReference type="Gene3D" id="3.40.50.720">
    <property type="entry name" value="NAD(P)-binding Rossmann-like Domain"/>
    <property type="match status" value="1"/>
</dbReference>
<proteinExistence type="inferred from homology"/>
<dbReference type="SUPFAM" id="SSF51735">
    <property type="entry name" value="NAD(P)-binding Rossmann-fold domains"/>
    <property type="match status" value="1"/>
</dbReference>
<protein>
    <submittedName>
        <fullName evidence="4">NAD(P)-dependent dehydrogenase (Short-subunit alcohol dehydrogenase family)</fullName>
    </submittedName>
</protein>
<dbReference type="InterPro" id="IPR002347">
    <property type="entry name" value="SDR_fam"/>
</dbReference>
<evidence type="ECO:0000313" key="5">
    <source>
        <dbReference type="Proteomes" id="UP000638648"/>
    </source>
</evidence>
<evidence type="ECO:0000256" key="1">
    <source>
        <dbReference type="ARBA" id="ARBA00006484"/>
    </source>
</evidence>
<evidence type="ECO:0000256" key="3">
    <source>
        <dbReference type="RuleBase" id="RU000363"/>
    </source>
</evidence>
<keyword evidence="5" id="KW-1185">Reference proteome</keyword>
<accession>A0A927RIR5</accession>
<dbReference type="Proteomes" id="UP000638648">
    <property type="component" value="Unassembled WGS sequence"/>
</dbReference>
<sequence length="280" mass="30355">MRHAAQPTALITGASDGIGYETARRLASVGWNVLLHAPTHERRADALRRLVDDNVPSERLRVVAADFARLSEVRDMAETLAASHSKLDVLVNNAAIAGPPSRTVTVDGNELTFQINYLAAYLLTRRLTAQLNASGWGRVINVSSTLHRTANLDWADPQRVRTYRPVAAYAQSKLALTMFSRELAHDESDQLVMIRVHPGIVETPLRRIYSPSTPGASVSEGGIMLAHLASPQIEVTAGGYYERLTPAKPAALADKPAAVRRLARLSDRLTGLVSPTAKAS</sequence>
<dbReference type="InterPro" id="IPR036291">
    <property type="entry name" value="NAD(P)-bd_dom_sf"/>
</dbReference>
<evidence type="ECO:0000256" key="2">
    <source>
        <dbReference type="ARBA" id="ARBA00023002"/>
    </source>
</evidence>
<dbReference type="PRINTS" id="PR00080">
    <property type="entry name" value="SDRFAMILY"/>
</dbReference>
<gene>
    <name evidence="4" type="ORF">HEB94_003314</name>
</gene>
<dbReference type="GO" id="GO:0016491">
    <property type="term" value="F:oxidoreductase activity"/>
    <property type="evidence" value="ECO:0007669"/>
    <property type="project" value="UniProtKB-KW"/>
</dbReference>
<dbReference type="InterPro" id="IPR020904">
    <property type="entry name" value="Sc_DH/Rdtase_CS"/>
</dbReference>
<dbReference type="EMBL" id="JADBEM010000001">
    <property type="protein sequence ID" value="MBE1606466.1"/>
    <property type="molecule type" value="Genomic_DNA"/>
</dbReference>
<reference evidence="4" key="1">
    <citation type="submission" date="2020-10" db="EMBL/GenBank/DDBJ databases">
        <title>Sequencing the genomes of 1000 actinobacteria strains.</title>
        <authorList>
            <person name="Klenk H.-P."/>
        </authorList>
    </citation>
    <scope>NUCLEOTIDE SEQUENCE</scope>
    <source>
        <strain evidence="4">DSM 45354</strain>
    </source>
</reference>
<name>A0A927RIR5_9ACTN</name>
<dbReference type="PANTHER" id="PTHR43157">
    <property type="entry name" value="PHOSPHATIDYLINOSITOL-GLYCAN BIOSYNTHESIS CLASS F PROTEIN-RELATED"/>
    <property type="match status" value="1"/>
</dbReference>
<keyword evidence="2" id="KW-0560">Oxidoreductase</keyword>